<dbReference type="SMART" id="SM00248">
    <property type="entry name" value="ANK"/>
    <property type="match status" value="3"/>
</dbReference>
<feature type="repeat" description="ANK" evidence="1">
    <location>
        <begin position="84"/>
        <end position="116"/>
    </location>
</feature>
<evidence type="ECO:0000313" key="2">
    <source>
        <dbReference type="EMBL" id="CAL4069542.1"/>
    </source>
</evidence>
<dbReference type="AlphaFoldDB" id="A0AAV2Q659"/>
<evidence type="ECO:0000313" key="3">
    <source>
        <dbReference type="Proteomes" id="UP001497623"/>
    </source>
</evidence>
<dbReference type="Proteomes" id="UP001497623">
    <property type="component" value="Unassembled WGS sequence"/>
</dbReference>
<sequence>MVGPDMGENMTEEETKEEILYRAVPLGDVEKVTTMIEAGADVNYRSSDGRDGETPLWVASKQNNSEIVQILLANNADVNKIGKDGQTPINIASENGHSKIVQLLLANNADVNKEDKYGK</sequence>
<keyword evidence="3" id="KW-1185">Reference proteome</keyword>
<dbReference type="PANTHER" id="PTHR22677">
    <property type="entry name" value="ANKYRIN REPEAT DOMAIN-CONTAINING PROTEIN 60"/>
    <property type="match status" value="1"/>
</dbReference>
<name>A0AAV2Q659_MEGNR</name>
<organism evidence="2 3">
    <name type="scientific">Meganyctiphanes norvegica</name>
    <name type="common">Northern krill</name>
    <name type="synonym">Thysanopoda norvegica</name>
    <dbReference type="NCBI Taxonomy" id="48144"/>
    <lineage>
        <taxon>Eukaryota</taxon>
        <taxon>Metazoa</taxon>
        <taxon>Ecdysozoa</taxon>
        <taxon>Arthropoda</taxon>
        <taxon>Crustacea</taxon>
        <taxon>Multicrustacea</taxon>
        <taxon>Malacostraca</taxon>
        <taxon>Eumalacostraca</taxon>
        <taxon>Eucarida</taxon>
        <taxon>Euphausiacea</taxon>
        <taxon>Euphausiidae</taxon>
        <taxon>Meganyctiphanes</taxon>
    </lineage>
</organism>
<reference evidence="2 3" key="1">
    <citation type="submission" date="2024-05" db="EMBL/GenBank/DDBJ databases">
        <authorList>
            <person name="Wallberg A."/>
        </authorList>
    </citation>
    <scope>NUCLEOTIDE SEQUENCE [LARGE SCALE GENOMIC DNA]</scope>
</reference>
<dbReference type="PRINTS" id="PR01415">
    <property type="entry name" value="ANKYRIN"/>
</dbReference>
<dbReference type="PROSITE" id="PS50088">
    <property type="entry name" value="ANK_REPEAT"/>
    <property type="match status" value="3"/>
</dbReference>
<feature type="repeat" description="ANK" evidence="1">
    <location>
        <begin position="51"/>
        <end position="83"/>
    </location>
</feature>
<comment type="caution">
    <text evidence="2">The sequence shown here is derived from an EMBL/GenBank/DDBJ whole genome shotgun (WGS) entry which is preliminary data.</text>
</comment>
<dbReference type="PANTHER" id="PTHR22677:SF4">
    <property type="entry name" value="USHER SYNDROME TYPE-1G PROTEIN-LIKE PROTEIN"/>
    <property type="match status" value="1"/>
</dbReference>
<keyword evidence="1" id="KW-0040">ANK repeat</keyword>
<dbReference type="InterPro" id="IPR036770">
    <property type="entry name" value="Ankyrin_rpt-contain_sf"/>
</dbReference>
<evidence type="ECO:0000256" key="1">
    <source>
        <dbReference type="PROSITE-ProRule" id="PRU00023"/>
    </source>
</evidence>
<dbReference type="Pfam" id="PF12796">
    <property type="entry name" value="Ank_2"/>
    <property type="match status" value="1"/>
</dbReference>
<dbReference type="Gene3D" id="1.25.40.20">
    <property type="entry name" value="Ankyrin repeat-containing domain"/>
    <property type="match status" value="1"/>
</dbReference>
<dbReference type="PROSITE" id="PS50297">
    <property type="entry name" value="ANK_REP_REGION"/>
    <property type="match status" value="2"/>
</dbReference>
<feature type="non-terminal residue" evidence="2">
    <location>
        <position position="119"/>
    </location>
</feature>
<proteinExistence type="predicted"/>
<dbReference type="EMBL" id="CAXKWB010003586">
    <property type="protein sequence ID" value="CAL4069542.1"/>
    <property type="molecule type" value="Genomic_DNA"/>
</dbReference>
<dbReference type="InterPro" id="IPR039323">
    <property type="entry name" value="ANKRD_45/46/60"/>
</dbReference>
<evidence type="ECO:0008006" key="4">
    <source>
        <dbReference type="Google" id="ProtNLM"/>
    </source>
</evidence>
<gene>
    <name evidence="2" type="ORF">MNOR_LOCUS7938</name>
</gene>
<accession>A0AAV2Q659</accession>
<dbReference type="SUPFAM" id="SSF48403">
    <property type="entry name" value="Ankyrin repeat"/>
    <property type="match status" value="1"/>
</dbReference>
<feature type="repeat" description="ANK" evidence="1">
    <location>
        <begin position="15"/>
        <end position="47"/>
    </location>
</feature>
<dbReference type="InterPro" id="IPR002110">
    <property type="entry name" value="Ankyrin_rpt"/>
</dbReference>
<protein>
    <recommendedName>
        <fullName evidence="4">Ankyrin repeat domain-containing protein</fullName>
    </recommendedName>
</protein>